<evidence type="ECO:0000256" key="4">
    <source>
        <dbReference type="SAM" id="MobiDB-lite"/>
    </source>
</evidence>
<sequence length="435" mass="48891">MAQAEDTELRDLVIEALEKNGSLAKIRALLRANIFLAFEDDCENIKQNESLDNILKLPEGILSLSIIHEFLEFCNLKNTLFVYMSESRQGNEYKVKTQRSLIDTLRLNKVSKEKEPILITLLKYFTKSLKHESSHESYEHGDHSTYTVEHDTSSSTSQSQSDNSSDEKNKIDLRLSLDNSDTDSSSDSRNKKSSEYVPNPDITVSDIDLDVPEEVKSCPESFPTLEEKKLSNKDSLIRSSELKSFELKPFNLTDEKLLNTTGIPNSDDNIKENKIMANEFHTLSSPSSESFKKENTNLISTNTTNLISKLTPDQSYKNDHTPDYSYDFSSMPGSEKSLSNILSKKQTTNQNSSSSYSEKQNSPRSLSSISISDVADLISERSYVSRKSKNSISHGKLQKDKSPDNISLKSSNNSSDFSHSPIPSLSNLSLDYHSD</sequence>
<evidence type="ECO:0008006" key="7">
    <source>
        <dbReference type="Google" id="ProtNLM"/>
    </source>
</evidence>
<evidence type="ECO:0000256" key="1">
    <source>
        <dbReference type="ARBA" id="ARBA00004245"/>
    </source>
</evidence>
<feature type="region of interest" description="Disordered" evidence="4">
    <location>
        <begin position="383"/>
        <end position="435"/>
    </location>
</feature>
<feature type="compositionally biased region" description="Low complexity" evidence="4">
    <location>
        <begin position="343"/>
        <end position="368"/>
    </location>
</feature>
<feature type="compositionally biased region" description="Basic and acidic residues" evidence="4">
    <location>
        <begin position="135"/>
        <end position="152"/>
    </location>
</feature>
<gene>
    <name evidence="5" type="ORF">PIBRA_LOCUS3500</name>
</gene>
<accession>A0A9P0TDS3</accession>
<feature type="compositionally biased region" description="Low complexity" evidence="4">
    <location>
        <begin position="176"/>
        <end position="185"/>
    </location>
</feature>
<feature type="compositionally biased region" description="Low complexity" evidence="4">
    <location>
        <begin position="405"/>
        <end position="420"/>
    </location>
</feature>
<dbReference type="PROSITE" id="PS50896">
    <property type="entry name" value="LISH"/>
    <property type="match status" value="1"/>
</dbReference>
<dbReference type="EMBL" id="CALOZG010000004">
    <property type="protein sequence ID" value="CAH4016642.1"/>
    <property type="molecule type" value="Genomic_DNA"/>
</dbReference>
<dbReference type="PANTHER" id="PTHR15431:SF9">
    <property type="entry name" value="CENTROSOMAL PROTEIN 43"/>
    <property type="match status" value="1"/>
</dbReference>
<evidence type="ECO:0000313" key="5">
    <source>
        <dbReference type="EMBL" id="CAH4016642.1"/>
    </source>
</evidence>
<comment type="subcellular location">
    <subcellularLocation>
        <location evidence="1">Cytoplasm</location>
        <location evidence="1">Cytoskeleton</location>
    </subcellularLocation>
</comment>
<keyword evidence="6" id="KW-1185">Reference proteome</keyword>
<feature type="compositionally biased region" description="Low complexity" evidence="4">
    <location>
        <begin position="153"/>
        <end position="163"/>
    </location>
</feature>
<reference evidence="5" key="1">
    <citation type="submission" date="2022-05" db="EMBL/GenBank/DDBJ databases">
        <authorList>
            <person name="Okamura Y."/>
        </authorList>
    </citation>
    <scope>NUCLEOTIDE SEQUENCE</scope>
</reference>
<feature type="compositionally biased region" description="Basic and acidic residues" evidence="4">
    <location>
        <begin position="165"/>
        <end position="175"/>
    </location>
</feature>
<dbReference type="OrthoDB" id="2160638at2759"/>
<organism evidence="5 6">
    <name type="scientific">Pieris brassicae</name>
    <name type="common">White butterfly</name>
    <name type="synonym">Large white butterfly</name>
    <dbReference type="NCBI Taxonomy" id="7116"/>
    <lineage>
        <taxon>Eukaryota</taxon>
        <taxon>Metazoa</taxon>
        <taxon>Ecdysozoa</taxon>
        <taxon>Arthropoda</taxon>
        <taxon>Hexapoda</taxon>
        <taxon>Insecta</taxon>
        <taxon>Pterygota</taxon>
        <taxon>Neoptera</taxon>
        <taxon>Endopterygota</taxon>
        <taxon>Lepidoptera</taxon>
        <taxon>Glossata</taxon>
        <taxon>Ditrysia</taxon>
        <taxon>Papilionoidea</taxon>
        <taxon>Pieridae</taxon>
        <taxon>Pierinae</taxon>
        <taxon>Pieris</taxon>
    </lineage>
</organism>
<keyword evidence="2" id="KW-0963">Cytoplasm</keyword>
<keyword evidence="3" id="KW-0206">Cytoskeleton</keyword>
<feature type="compositionally biased region" description="Polar residues" evidence="4">
    <location>
        <begin position="327"/>
        <end position="342"/>
    </location>
</feature>
<dbReference type="GO" id="GO:0015630">
    <property type="term" value="C:microtubule cytoskeleton"/>
    <property type="evidence" value="ECO:0007669"/>
    <property type="project" value="UniProtKB-ARBA"/>
</dbReference>
<dbReference type="Proteomes" id="UP001152562">
    <property type="component" value="Unassembled WGS sequence"/>
</dbReference>
<feature type="region of interest" description="Disordered" evidence="4">
    <location>
        <begin position="311"/>
        <end position="368"/>
    </location>
</feature>
<evidence type="ECO:0000256" key="2">
    <source>
        <dbReference type="ARBA" id="ARBA00022490"/>
    </source>
</evidence>
<comment type="caution">
    <text evidence="5">The sequence shown here is derived from an EMBL/GenBank/DDBJ whole genome shotgun (WGS) entry which is preliminary data.</text>
</comment>
<dbReference type="PANTHER" id="PTHR15431">
    <property type="entry name" value="FGFR1 ONCOGENE PARTNER/LISH DOMAIN-CONTAINING PROTEIN"/>
    <property type="match status" value="1"/>
</dbReference>
<dbReference type="InterPro" id="IPR006594">
    <property type="entry name" value="LisH"/>
</dbReference>
<feature type="region of interest" description="Disordered" evidence="4">
    <location>
        <begin position="135"/>
        <end position="207"/>
    </location>
</feature>
<evidence type="ECO:0000313" key="6">
    <source>
        <dbReference type="Proteomes" id="UP001152562"/>
    </source>
</evidence>
<evidence type="ECO:0000256" key="3">
    <source>
        <dbReference type="ARBA" id="ARBA00023212"/>
    </source>
</evidence>
<protein>
    <recommendedName>
        <fullName evidence="7">LisH domain-containing protein</fullName>
    </recommendedName>
</protein>
<dbReference type="Gene3D" id="1.20.960.40">
    <property type="match status" value="1"/>
</dbReference>
<proteinExistence type="predicted"/>
<dbReference type="AlphaFoldDB" id="A0A9P0TDS3"/>
<name>A0A9P0TDS3_PIEBR</name>